<dbReference type="NCBIfam" id="NF033547">
    <property type="entry name" value="transpos_IS1595"/>
    <property type="match status" value="1"/>
</dbReference>
<dbReference type="PANTHER" id="PTHR47163">
    <property type="entry name" value="DDE_TNP_IS1595 DOMAIN-CONTAINING PROTEIN"/>
    <property type="match status" value="1"/>
</dbReference>
<feature type="domain" description="ISXO2-like transposase" evidence="1">
    <location>
        <begin position="142"/>
        <end position="291"/>
    </location>
</feature>
<gene>
    <name evidence="2" type="ORF">H312_01966</name>
</gene>
<dbReference type="InterPro" id="IPR024445">
    <property type="entry name" value="Tnp_ISXO2-like"/>
</dbReference>
<dbReference type="AlphaFoldDB" id="A0A059F0X7"/>
<evidence type="ECO:0000313" key="3">
    <source>
        <dbReference type="Proteomes" id="UP000030655"/>
    </source>
</evidence>
<sequence length="315" mass="36359">MKQTNSQENEDKYISLYSKIFVDNESATDFCVKEKLFVTSIECKKCGVDNMEIKKYKQGLNSLCYRCKNKDCRSRKSISTGFVLGNLKLKCNIILRAIFCFLMNFNNYQSLNLLKIDEKTFIKIKKLIYSKIKNHFNNNIIQLGGTEISVQCDETAICNGLIISNPSKTDDERPDIQWILGIIEETSEKKCILVPVPNRKVETIAGVFHKHVKRGSILKTDGYPTYPKAASLSKLTHKIVNHSKGFVAEDGTHTNLIEGVWGHFKTLYRSKHGLSKNNLNFFIDEYNWKKNFFKVKKEKNIKEIFKQLISMIKEN</sequence>
<dbReference type="InterPro" id="IPR053164">
    <property type="entry name" value="IS1016-like_transposase"/>
</dbReference>
<dbReference type="HOGENOM" id="CLU_044348_0_0_1"/>
<dbReference type="EMBL" id="KK365170">
    <property type="protein sequence ID" value="KCZ80639.1"/>
    <property type="molecule type" value="Genomic_DNA"/>
</dbReference>
<proteinExistence type="predicted"/>
<name>A0A059F0X7_9MICR</name>
<evidence type="ECO:0000313" key="2">
    <source>
        <dbReference type="EMBL" id="KCZ80639.1"/>
    </source>
</evidence>
<organism evidence="2 3">
    <name type="scientific">Anncaliia algerae PRA339</name>
    <dbReference type="NCBI Taxonomy" id="1288291"/>
    <lineage>
        <taxon>Eukaryota</taxon>
        <taxon>Fungi</taxon>
        <taxon>Fungi incertae sedis</taxon>
        <taxon>Microsporidia</taxon>
        <taxon>Tubulinosematoidea</taxon>
        <taxon>Tubulinosematidae</taxon>
        <taxon>Anncaliia</taxon>
    </lineage>
</organism>
<protein>
    <recommendedName>
        <fullName evidence="1">ISXO2-like transposase domain-containing protein</fullName>
    </recommendedName>
</protein>
<keyword evidence="3" id="KW-1185">Reference proteome</keyword>
<dbReference type="SMART" id="SM01126">
    <property type="entry name" value="DDE_Tnp_IS1595"/>
    <property type="match status" value="1"/>
</dbReference>
<reference evidence="3" key="1">
    <citation type="submission" date="2013-02" db="EMBL/GenBank/DDBJ databases">
        <authorList>
            <consortium name="The Broad Institute Genome Sequencing Platform"/>
            <person name="Cuomo C."/>
            <person name="Becnel J."/>
            <person name="Sanscrainte N."/>
            <person name="Walker B."/>
            <person name="Young S.K."/>
            <person name="Zeng Q."/>
            <person name="Gargeya S."/>
            <person name="Fitzgerald M."/>
            <person name="Haas B."/>
            <person name="Abouelleil A."/>
            <person name="Alvarado L."/>
            <person name="Arachchi H.M."/>
            <person name="Berlin A.M."/>
            <person name="Chapman S.B."/>
            <person name="Dewar J."/>
            <person name="Goldberg J."/>
            <person name="Griggs A."/>
            <person name="Gujja S."/>
            <person name="Hansen M."/>
            <person name="Howarth C."/>
            <person name="Imamovic A."/>
            <person name="Larimer J."/>
            <person name="McCowan C."/>
            <person name="Murphy C."/>
            <person name="Neiman D."/>
            <person name="Pearson M."/>
            <person name="Priest M."/>
            <person name="Roberts A."/>
            <person name="Saif S."/>
            <person name="Shea T."/>
            <person name="Sisk P."/>
            <person name="Sykes S."/>
            <person name="Wortman J."/>
            <person name="Nusbaum C."/>
            <person name="Birren B."/>
        </authorList>
    </citation>
    <scope>NUCLEOTIDE SEQUENCE [LARGE SCALE GENOMIC DNA]</scope>
    <source>
        <strain evidence="3">PRA339</strain>
    </source>
</reference>
<dbReference type="Proteomes" id="UP000030655">
    <property type="component" value="Unassembled WGS sequence"/>
</dbReference>
<dbReference type="STRING" id="1288291.A0A059F0X7"/>
<dbReference type="Pfam" id="PF12762">
    <property type="entry name" value="DDE_Tnp_IS1595"/>
    <property type="match status" value="1"/>
</dbReference>
<accession>A0A059F0X7</accession>
<dbReference type="PANTHER" id="PTHR47163:SF2">
    <property type="entry name" value="SI:DKEY-17M8.2"/>
    <property type="match status" value="1"/>
</dbReference>
<dbReference type="VEuPathDB" id="MicrosporidiaDB:H312_01966"/>
<reference evidence="2 3" key="2">
    <citation type="submission" date="2014-03" db="EMBL/GenBank/DDBJ databases">
        <title>The Genome Sequence of Anncaliia algerae insect isolate PRA339.</title>
        <authorList>
            <consortium name="The Broad Institute Genome Sequencing Platform"/>
            <consortium name="The Broad Institute Genome Sequencing Center for Infectious Disease"/>
            <person name="Cuomo C."/>
            <person name="Becnel J."/>
            <person name="Sanscrainte N."/>
            <person name="Walker B."/>
            <person name="Young S.K."/>
            <person name="Zeng Q."/>
            <person name="Gargeya S."/>
            <person name="Fitzgerald M."/>
            <person name="Haas B."/>
            <person name="Abouelleil A."/>
            <person name="Alvarado L."/>
            <person name="Arachchi H.M."/>
            <person name="Berlin A.M."/>
            <person name="Chapman S.B."/>
            <person name="Dewar J."/>
            <person name="Goldberg J."/>
            <person name="Griggs A."/>
            <person name="Gujja S."/>
            <person name="Hansen M."/>
            <person name="Howarth C."/>
            <person name="Imamovic A."/>
            <person name="Larimer J."/>
            <person name="McCowan C."/>
            <person name="Murphy C."/>
            <person name="Neiman D."/>
            <person name="Pearson M."/>
            <person name="Priest M."/>
            <person name="Roberts A."/>
            <person name="Saif S."/>
            <person name="Shea T."/>
            <person name="Sisk P."/>
            <person name="Sykes S."/>
            <person name="Wortman J."/>
            <person name="Nusbaum C."/>
            <person name="Birren B."/>
        </authorList>
    </citation>
    <scope>NUCLEOTIDE SEQUENCE [LARGE SCALE GENOMIC DNA]</scope>
    <source>
        <strain evidence="2 3">PRA339</strain>
    </source>
</reference>
<evidence type="ECO:0000259" key="1">
    <source>
        <dbReference type="SMART" id="SM01126"/>
    </source>
</evidence>